<organism evidence="2 3">
    <name type="scientific">Stephania cephalantha</name>
    <dbReference type="NCBI Taxonomy" id="152367"/>
    <lineage>
        <taxon>Eukaryota</taxon>
        <taxon>Viridiplantae</taxon>
        <taxon>Streptophyta</taxon>
        <taxon>Embryophyta</taxon>
        <taxon>Tracheophyta</taxon>
        <taxon>Spermatophyta</taxon>
        <taxon>Magnoliopsida</taxon>
        <taxon>Ranunculales</taxon>
        <taxon>Menispermaceae</taxon>
        <taxon>Menispermoideae</taxon>
        <taxon>Cissampelideae</taxon>
        <taxon>Stephania</taxon>
    </lineage>
</organism>
<reference evidence="2 3" key="1">
    <citation type="submission" date="2024-01" db="EMBL/GenBank/DDBJ databases">
        <title>Genome assemblies of Stephania.</title>
        <authorList>
            <person name="Yang L."/>
        </authorList>
    </citation>
    <scope>NUCLEOTIDE SEQUENCE [LARGE SCALE GENOMIC DNA]</scope>
    <source>
        <strain evidence="2">JXDWG</strain>
        <tissue evidence="2">Leaf</tissue>
    </source>
</reference>
<dbReference type="Proteomes" id="UP001419268">
    <property type="component" value="Unassembled WGS sequence"/>
</dbReference>
<accession>A0AAP0KU56</accession>
<gene>
    <name evidence="2" type="ORF">Scep_004376</name>
</gene>
<feature type="region of interest" description="Disordered" evidence="1">
    <location>
        <begin position="59"/>
        <end position="85"/>
    </location>
</feature>
<evidence type="ECO:0000313" key="3">
    <source>
        <dbReference type="Proteomes" id="UP001419268"/>
    </source>
</evidence>
<keyword evidence="3" id="KW-1185">Reference proteome</keyword>
<proteinExistence type="predicted"/>
<evidence type="ECO:0000256" key="1">
    <source>
        <dbReference type="SAM" id="MobiDB-lite"/>
    </source>
</evidence>
<feature type="compositionally biased region" description="Basic and acidic residues" evidence="1">
    <location>
        <begin position="59"/>
        <end position="73"/>
    </location>
</feature>
<name>A0AAP0KU56_9MAGN</name>
<sequence length="178" mass="20467">MTKIFKRGMITEGYYWKSVPDHQKEYIGRDGNHTSYGTHRFMRLLSEPHAMQRRALDFRAKSEKASHNRKNEKGGPSTGRSKYTGGTWSFRTYENILALDKDEDDEAKLVKRCEEHTQATPDQSIDEEQLYYNASEVCPKGRVYGLGSLARKTRRYADPGASTSHEPMVRHSEFDAVV</sequence>
<protein>
    <submittedName>
        <fullName evidence="2">Uncharacterized protein</fullName>
    </submittedName>
</protein>
<dbReference type="EMBL" id="JBBNAG010000002">
    <property type="protein sequence ID" value="KAK9157802.1"/>
    <property type="molecule type" value="Genomic_DNA"/>
</dbReference>
<evidence type="ECO:0000313" key="2">
    <source>
        <dbReference type="EMBL" id="KAK9157802.1"/>
    </source>
</evidence>
<dbReference type="AlphaFoldDB" id="A0AAP0KU56"/>
<comment type="caution">
    <text evidence="2">The sequence shown here is derived from an EMBL/GenBank/DDBJ whole genome shotgun (WGS) entry which is preliminary data.</text>
</comment>